<feature type="region of interest" description="Disordered" evidence="3">
    <location>
        <begin position="397"/>
        <end position="428"/>
    </location>
</feature>
<dbReference type="SUPFAM" id="SSF111369">
    <property type="entry name" value="HlyD-like secretion proteins"/>
    <property type="match status" value="1"/>
</dbReference>
<dbReference type="InterPro" id="IPR006143">
    <property type="entry name" value="RND_pump_MFP"/>
</dbReference>
<dbReference type="NCBIfam" id="TIGR01730">
    <property type="entry name" value="RND_mfp"/>
    <property type="match status" value="1"/>
</dbReference>
<reference evidence="8 9" key="1">
    <citation type="submission" date="2017-09" db="EMBL/GenBank/DDBJ databases">
        <authorList>
            <person name="Varghese N."/>
            <person name="Submissions S."/>
        </authorList>
    </citation>
    <scope>NUCLEOTIDE SEQUENCE [LARGE SCALE GENOMIC DNA]</scope>
    <source>
        <strain evidence="8 9">OK806</strain>
    </source>
</reference>
<dbReference type="GO" id="GO:0022857">
    <property type="term" value="F:transmembrane transporter activity"/>
    <property type="evidence" value="ECO:0007669"/>
    <property type="project" value="InterPro"/>
</dbReference>
<feature type="domain" description="Multidrug resistance protein MdtA-like alpha-helical hairpin" evidence="4">
    <location>
        <begin position="115"/>
        <end position="184"/>
    </location>
</feature>
<dbReference type="GO" id="GO:0046677">
    <property type="term" value="P:response to antibiotic"/>
    <property type="evidence" value="ECO:0007669"/>
    <property type="project" value="TreeGrafter"/>
</dbReference>
<evidence type="ECO:0000259" key="6">
    <source>
        <dbReference type="Pfam" id="PF25944"/>
    </source>
</evidence>
<dbReference type="InterPro" id="IPR058625">
    <property type="entry name" value="MdtA-like_BSH"/>
</dbReference>
<dbReference type="Gene3D" id="2.40.30.170">
    <property type="match status" value="1"/>
</dbReference>
<dbReference type="GO" id="GO:0030313">
    <property type="term" value="C:cell envelope"/>
    <property type="evidence" value="ECO:0007669"/>
    <property type="project" value="UniProtKB-SubCell"/>
</dbReference>
<gene>
    <name evidence="8" type="ORF">SAMN05446927_2624</name>
</gene>
<comment type="similarity">
    <text evidence="2">Belongs to the membrane fusion protein (MFP) (TC 8.A.1) family.</text>
</comment>
<organism evidence="8 9">
    <name type="scientific">Caballeronia arationis</name>
    <dbReference type="NCBI Taxonomy" id="1777142"/>
    <lineage>
        <taxon>Bacteria</taxon>
        <taxon>Pseudomonadati</taxon>
        <taxon>Pseudomonadota</taxon>
        <taxon>Betaproteobacteria</taxon>
        <taxon>Burkholderiales</taxon>
        <taxon>Burkholderiaceae</taxon>
        <taxon>Caballeronia</taxon>
    </lineage>
</organism>
<dbReference type="Gene3D" id="2.40.50.100">
    <property type="match status" value="1"/>
</dbReference>
<feature type="domain" description="Multidrug resistance protein MdtA-like barrel-sandwich hybrid" evidence="5">
    <location>
        <begin position="74"/>
        <end position="210"/>
    </location>
</feature>
<name>A0A7Z7I5V3_9BURK</name>
<keyword evidence="9" id="KW-1185">Reference proteome</keyword>
<feature type="domain" description="Multidrug resistance protein MdtA-like beta-barrel" evidence="6">
    <location>
        <begin position="221"/>
        <end position="308"/>
    </location>
</feature>
<dbReference type="EMBL" id="OCSU01000001">
    <property type="protein sequence ID" value="SOE63906.1"/>
    <property type="molecule type" value="Genomic_DNA"/>
</dbReference>
<evidence type="ECO:0000256" key="1">
    <source>
        <dbReference type="ARBA" id="ARBA00004196"/>
    </source>
</evidence>
<comment type="subcellular location">
    <subcellularLocation>
        <location evidence="1">Cell envelope</location>
    </subcellularLocation>
</comment>
<dbReference type="RefSeq" id="WP_200822492.1">
    <property type="nucleotide sequence ID" value="NZ_FCOG02000016.1"/>
</dbReference>
<sequence length="428" mass="45493">MVSSPPRIITMATIKTIATVAVTGAALVAACFVSGCKKPPATPERAPADVTVLTVSAHDTPVTFEFVAQTQSSREVEIRARVEGFLDKRLYVEGSLVHAGQTLFQMDRRPFEAALQTAKGQLAQQQARLTVTKANLARVRPLVEQNAVSKKDLDDAVGNEKEAEAAVIAAQGQVQTAQLNLSYTTITTPLTGLSSYARKQEGSYVTPGESGLLTYVAQLDPIWVNFSLSENEVLRYRDQETKGQLKFPGDRDFEVEVVLADGSVFPKRGRINFLDPSYSKETGTFLVRAVLPNAQGILRPGQFVRARVYGATRPNAILVPQRAVLQGARSHYVWLVDKDGKAAKEQVVEVGDWYGDNWFVTAGLRAGDRVVVDGAIRVAQGLPIKVTGDAALAPPASDAIARPSGATGTGTGTGSAAGASAGSGTAAK</sequence>
<dbReference type="Pfam" id="PF25967">
    <property type="entry name" value="RND-MFP_C"/>
    <property type="match status" value="1"/>
</dbReference>
<dbReference type="AlphaFoldDB" id="A0A7Z7I5V3"/>
<feature type="domain" description="Multidrug resistance protein MdtA-like C-terminal permuted SH3" evidence="7">
    <location>
        <begin position="315"/>
        <end position="375"/>
    </location>
</feature>
<dbReference type="Pfam" id="PF25876">
    <property type="entry name" value="HH_MFP_RND"/>
    <property type="match status" value="1"/>
</dbReference>
<dbReference type="Pfam" id="PF25944">
    <property type="entry name" value="Beta-barrel_RND"/>
    <property type="match status" value="1"/>
</dbReference>
<evidence type="ECO:0000259" key="7">
    <source>
        <dbReference type="Pfam" id="PF25967"/>
    </source>
</evidence>
<dbReference type="PROSITE" id="PS51257">
    <property type="entry name" value="PROKAR_LIPOPROTEIN"/>
    <property type="match status" value="1"/>
</dbReference>
<accession>A0A7Z7I5V3</accession>
<dbReference type="Gene3D" id="1.10.287.470">
    <property type="entry name" value="Helix hairpin bin"/>
    <property type="match status" value="1"/>
</dbReference>
<dbReference type="PANTHER" id="PTHR30158">
    <property type="entry name" value="ACRA/E-RELATED COMPONENT OF DRUG EFFLUX TRANSPORTER"/>
    <property type="match status" value="1"/>
</dbReference>
<evidence type="ECO:0000256" key="3">
    <source>
        <dbReference type="SAM" id="MobiDB-lite"/>
    </source>
</evidence>
<evidence type="ECO:0000259" key="4">
    <source>
        <dbReference type="Pfam" id="PF25876"/>
    </source>
</evidence>
<protein>
    <submittedName>
        <fullName evidence="8">Membrane fusion protein, multidrug efflux system</fullName>
    </submittedName>
</protein>
<proteinExistence type="inferred from homology"/>
<dbReference type="InterPro" id="IPR058627">
    <property type="entry name" value="MdtA-like_C"/>
</dbReference>
<dbReference type="GO" id="GO:0005886">
    <property type="term" value="C:plasma membrane"/>
    <property type="evidence" value="ECO:0007669"/>
    <property type="project" value="TreeGrafter"/>
</dbReference>
<evidence type="ECO:0000259" key="5">
    <source>
        <dbReference type="Pfam" id="PF25917"/>
    </source>
</evidence>
<dbReference type="InterPro" id="IPR058626">
    <property type="entry name" value="MdtA-like_b-barrel"/>
</dbReference>
<dbReference type="Pfam" id="PF25917">
    <property type="entry name" value="BSH_RND"/>
    <property type="match status" value="1"/>
</dbReference>
<feature type="compositionally biased region" description="Low complexity" evidence="3">
    <location>
        <begin position="416"/>
        <end position="428"/>
    </location>
</feature>
<evidence type="ECO:0000313" key="8">
    <source>
        <dbReference type="EMBL" id="SOE63906.1"/>
    </source>
</evidence>
<dbReference type="Proteomes" id="UP000219522">
    <property type="component" value="Unassembled WGS sequence"/>
</dbReference>
<dbReference type="Gene3D" id="2.40.420.20">
    <property type="match status" value="1"/>
</dbReference>
<evidence type="ECO:0000313" key="9">
    <source>
        <dbReference type="Proteomes" id="UP000219522"/>
    </source>
</evidence>
<dbReference type="InterPro" id="IPR058624">
    <property type="entry name" value="MdtA-like_HH"/>
</dbReference>
<feature type="compositionally biased region" description="Low complexity" evidence="3">
    <location>
        <begin position="397"/>
        <end position="406"/>
    </location>
</feature>
<evidence type="ECO:0000256" key="2">
    <source>
        <dbReference type="ARBA" id="ARBA00009477"/>
    </source>
</evidence>
<comment type="caution">
    <text evidence="8">The sequence shown here is derived from an EMBL/GenBank/DDBJ whole genome shotgun (WGS) entry which is preliminary data.</text>
</comment>